<dbReference type="GO" id="GO:0004138">
    <property type="term" value="F:deoxyguanosine kinase activity"/>
    <property type="evidence" value="ECO:0007669"/>
    <property type="project" value="TreeGrafter"/>
</dbReference>
<reference evidence="3" key="1">
    <citation type="submission" date="2025-08" db="UniProtKB">
        <authorList>
            <consortium name="RefSeq"/>
        </authorList>
    </citation>
    <scope>IDENTIFICATION</scope>
    <source>
        <tissue evidence="3">Spleen</tissue>
    </source>
</reference>
<gene>
    <name evidence="3" type="primary">DGUOK</name>
</gene>
<dbReference type="CDD" id="cd01673">
    <property type="entry name" value="dNK"/>
    <property type="match status" value="1"/>
</dbReference>
<protein>
    <submittedName>
        <fullName evidence="3">Deoxyguanosine kinase, mitochondrial isoform X1</fullName>
    </submittedName>
</protein>
<dbReference type="InterPro" id="IPR027417">
    <property type="entry name" value="P-loop_NTPase"/>
</dbReference>
<feature type="domain" description="Deoxynucleoside kinase" evidence="1">
    <location>
        <begin position="40"/>
        <end position="162"/>
    </location>
</feature>
<dbReference type="InterPro" id="IPR050566">
    <property type="entry name" value="Deoxyribonucleoside_kinase"/>
</dbReference>
<accession>A0A6P5M5C3</accession>
<dbReference type="PANTHER" id="PTHR10513">
    <property type="entry name" value="DEOXYNUCLEOSIDE KINASE"/>
    <property type="match status" value="1"/>
</dbReference>
<dbReference type="SUPFAM" id="SSF52540">
    <property type="entry name" value="P-loop containing nucleoside triphosphate hydrolases"/>
    <property type="match status" value="2"/>
</dbReference>
<dbReference type="PANTHER" id="PTHR10513:SF8">
    <property type="entry name" value="DEOXYGUANOSINE KINASE, MITOCHONDRIAL"/>
    <property type="match status" value="1"/>
</dbReference>
<dbReference type="FunCoup" id="A0A6P5M5C3">
    <property type="interactions" value="2240"/>
</dbReference>
<keyword evidence="3" id="KW-0418">Kinase</keyword>
<name>A0A6P5M5C3_PHACI</name>
<dbReference type="Pfam" id="PF01712">
    <property type="entry name" value="dNK"/>
    <property type="match status" value="2"/>
</dbReference>
<dbReference type="Proteomes" id="UP000515140">
    <property type="component" value="Unplaced"/>
</dbReference>
<organism evidence="2 3">
    <name type="scientific">Phascolarctos cinereus</name>
    <name type="common">Koala</name>
    <dbReference type="NCBI Taxonomy" id="38626"/>
    <lineage>
        <taxon>Eukaryota</taxon>
        <taxon>Metazoa</taxon>
        <taxon>Chordata</taxon>
        <taxon>Craniata</taxon>
        <taxon>Vertebrata</taxon>
        <taxon>Euteleostomi</taxon>
        <taxon>Mammalia</taxon>
        <taxon>Metatheria</taxon>
        <taxon>Diprotodontia</taxon>
        <taxon>Phascolarctidae</taxon>
        <taxon>Phascolarctos</taxon>
    </lineage>
</organism>
<evidence type="ECO:0000313" key="3">
    <source>
        <dbReference type="RefSeq" id="XP_020863401.1"/>
    </source>
</evidence>
<dbReference type="KEGG" id="pcw:110222641"/>
<evidence type="ECO:0000313" key="2">
    <source>
        <dbReference type="Proteomes" id="UP000515140"/>
    </source>
</evidence>
<evidence type="ECO:0000259" key="1">
    <source>
        <dbReference type="Pfam" id="PF01712"/>
    </source>
</evidence>
<keyword evidence="2" id="KW-1185">Reference proteome</keyword>
<dbReference type="InParanoid" id="A0A6P5M5C3"/>
<dbReference type="RefSeq" id="XP_020863401.1">
    <property type="nucleotide sequence ID" value="XM_021007742.1"/>
</dbReference>
<proteinExistence type="predicted"/>
<sequence>MAMGRLAPQLRLLLRASFGPMALGQRSASGPAPTRGPRRLSVEGNIAVGKSTFVKLLLKTFPEWHISAEPITTWQNVQAIGIPTAGPPQSGGNLLDMMYRQPSRWSYTFQMFSFLSRLRTQLVPSPESLLQGQKPVHVFERSVYSDRCRLQLLWLKNSLPATSLVLGNSKFGQAGTKTADVHVVCLQADDSLPGKSAHLFPQSYSSQAPERERRKIHGPGTEARLQDGSNMWLNNLESRRGEESWADAAHPGDVLAALLGNFLVSPGLLYIFAKNLFENRFLNDVEWAVYQNWHSFLLREFHSRILLDGFIYLQASPQICLKRLRQRARAEEEGLELGYLEQLHAQHEDWFSHKVTELHFETLKKAPVLVLDVNEDFSENAAKQEELVTKVNTFVKNLG</sequence>
<feature type="domain" description="Deoxynucleoside kinase" evidence="1">
    <location>
        <begin position="270"/>
        <end position="396"/>
    </location>
</feature>
<dbReference type="InterPro" id="IPR031314">
    <property type="entry name" value="DNK_dom"/>
</dbReference>
<dbReference type="CTD" id="1716"/>
<keyword evidence="3" id="KW-0808">Transferase</keyword>
<dbReference type="Gene3D" id="3.40.50.300">
    <property type="entry name" value="P-loop containing nucleotide triphosphate hydrolases"/>
    <property type="match status" value="2"/>
</dbReference>
<dbReference type="GO" id="GO:0005739">
    <property type="term" value="C:mitochondrion"/>
    <property type="evidence" value="ECO:0007669"/>
    <property type="project" value="TreeGrafter"/>
</dbReference>
<dbReference type="GeneID" id="110222641"/>
<dbReference type="AlphaFoldDB" id="A0A6P5M5C3"/>